<dbReference type="PROSITE" id="PS00107">
    <property type="entry name" value="PROTEIN_KINASE_ATP"/>
    <property type="match status" value="1"/>
</dbReference>
<evidence type="ECO:0000256" key="4">
    <source>
        <dbReference type="ARBA" id="ARBA00022777"/>
    </source>
</evidence>
<feature type="domain" description="Protein kinase" evidence="7">
    <location>
        <begin position="56"/>
        <end position="353"/>
    </location>
</feature>
<dbReference type="InterPro" id="IPR045269">
    <property type="entry name" value="Atg1-like"/>
</dbReference>
<dbReference type="GO" id="GO:0005776">
    <property type="term" value="C:autophagosome"/>
    <property type="evidence" value="ECO:0007669"/>
    <property type="project" value="TreeGrafter"/>
</dbReference>
<dbReference type="GO" id="GO:0005829">
    <property type="term" value="C:cytosol"/>
    <property type="evidence" value="ECO:0007669"/>
    <property type="project" value="TreeGrafter"/>
</dbReference>
<evidence type="ECO:0000256" key="3">
    <source>
        <dbReference type="ARBA" id="ARBA00022741"/>
    </source>
</evidence>
<dbReference type="RefSeq" id="WP_105333190.1">
    <property type="nucleotide sequence ID" value="NZ_PUHY01000016.1"/>
</dbReference>
<proteinExistence type="predicted"/>
<dbReference type="Gene3D" id="3.30.70.1230">
    <property type="entry name" value="Nucleotide cyclase"/>
    <property type="match status" value="1"/>
</dbReference>
<keyword evidence="3 6" id="KW-0547">Nucleotide-binding</keyword>
<comment type="caution">
    <text evidence="8">The sequence shown here is derived from an EMBL/GenBank/DDBJ whole genome shotgun (WGS) entry which is preliminary data.</text>
</comment>
<dbReference type="CDD" id="cd14014">
    <property type="entry name" value="STKc_PknB_like"/>
    <property type="match status" value="1"/>
</dbReference>
<dbReference type="InterPro" id="IPR000719">
    <property type="entry name" value="Prot_kinase_dom"/>
</dbReference>
<evidence type="ECO:0000256" key="1">
    <source>
        <dbReference type="ARBA" id="ARBA00004167"/>
    </source>
</evidence>
<dbReference type="PANTHER" id="PTHR24348:SF22">
    <property type="entry name" value="NON-SPECIFIC SERINE_THREONINE PROTEIN KINASE"/>
    <property type="match status" value="1"/>
</dbReference>
<name>A0A2S8F8N8_9BACT</name>
<dbReference type="Pfam" id="PF00069">
    <property type="entry name" value="Pkinase"/>
    <property type="match status" value="1"/>
</dbReference>
<comment type="subcellular location">
    <subcellularLocation>
        <location evidence="1">Membrane</location>
        <topology evidence="1">Single-pass membrane protein</topology>
    </subcellularLocation>
</comment>
<dbReference type="SUPFAM" id="SSF55073">
    <property type="entry name" value="Nucleotide cyclase"/>
    <property type="match status" value="1"/>
</dbReference>
<dbReference type="InterPro" id="IPR011009">
    <property type="entry name" value="Kinase-like_dom_sf"/>
</dbReference>
<reference evidence="8 9" key="1">
    <citation type="submission" date="2018-02" db="EMBL/GenBank/DDBJ databases">
        <title>Comparative genomes isolates from brazilian mangrove.</title>
        <authorList>
            <person name="Araujo J.E."/>
            <person name="Taketani R.G."/>
            <person name="Silva M.C.P."/>
            <person name="Loureco M.V."/>
            <person name="Andreote F.D."/>
        </authorList>
    </citation>
    <scope>NUCLEOTIDE SEQUENCE [LARGE SCALE GENOMIC DNA]</scope>
    <source>
        <strain evidence="8 9">Hex-1 MGV</strain>
    </source>
</reference>
<organism evidence="8 9">
    <name type="scientific">Blastopirellula marina</name>
    <dbReference type="NCBI Taxonomy" id="124"/>
    <lineage>
        <taxon>Bacteria</taxon>
        <taxon>Pseudomonadati</taxon>
        <taxon>Planctomycetota</taxon>
        <taxon>Planctomycetia</taxon>
        <taxon>Pirellulales</taxon>
        <taxon>Pirellulaceae</taxon>
        <taxon>Blastopirellula</taxon>
    </lineage>
</organism>
<keyword evidence="2" id="KW-0808">Transferase</keyword>
<dbReference type="CDD" id="cd07812">
    <property type="entry name" value="SRPBCC"/>
    <property type="match status" value="1"/>
</dbReference>
<dbReference type="GO" id="GO:0004674">
    <property type="term" value="F:protein serine/threonine kinase activity"/>
    <property type="evidence" value="ECO:0007669"/>
    <property type="project" value="InterPro"/>
</dbReference>
<evidence type="ECO:0000313" key="8">
    <source>
        <dbReference type="EMBL" id="PQO28521.1"/>
    </source>
</evidence>
<dbReference type="Gene3D" id="3.30.200.20">
    <property type="entry name" value="Phosphorylase Kinase, domain 1"/>
    <property type="match status" value="1"/>
</dbReference>
<evidence type="ECO:0000313" key="9">
    <source>
        <dbReference type="Proteomes" id="UP000238322"/>
    </source>
</evidence>
<evidence type="ECO:0000256" key="5">
    <source>
        <dbReference type="ARBA" id="ARBA00022840"/>
    </source>
</evidence>
<keyword evidence="4" id="KW-0418">Kinase</keyword>
<dbReference type="InterPro" id="IPR008271">
    <property type="entry name" value="Ser/Thr_kinase_AS"/>
</dbReference>
<dbReference type="PROSITE" id="PS00108">
    <property type="entry name" value="PROTEIN_KINASE_ST"/>
    <property type="match status" value="1"/>
</dbReference>
<dbReference type="InterPro" id="IPR029787">
    <property type="entry name" value="Nucleotide_cyclase"/>
</dbReference>
<dbReference type="InterPro" id="IPR017441">
    <property type="entry name" value="Protein_kinase_ATP_BS"/>
</dbReference>
<dbReference type="GO" id="GO:0005524">
    <property type="term" value="F:ATP binding"/>
    <property type="evidence" value="ECO:0007669"/>
    <property type="project" value="UniProtKB-UniRule"/>
</dbReference>
<dbReference type="AlphaFoldDB" id="A0A2S8F8N8"/>
<dbReference type="OrthoDB" id="6111975at2"/>
<sequence length="968" mass="107427">MAADPLDKTGVIPDNAIVPDPSWSTGLERLCASPTSGVASLDESPEELLPDLGPRYRLIRKLGQGGMGSVYLGLNADSNEQFAIKTLPVDTITDEETLRRFQKEIRLLSEVRHPNIANLVDVGQQGRTSFLVMELVEGADLKFVLEKNGCLPERLALQIIREVCLGVEAAHQNGIVHRDLKPANILLSALKMGDESSAQAVLSAINDGNLPSIKVTDFGLARHIDQGASLQLTQTAAILGTPYYMAPEQCTEQGRLSPSADVYSIGITLFELLTGKPPFIADDQIKLISMHCFDEAPELSKINPEISDRTSQIVLKTLQKTPDLRYVDATHLREEIDQILNGGVSPNAIHPILPPTKGSLFEAKWDWDLDGSSDDLWPLVSNTERVNASVGLPPVEYETRRDEQGQKHRFGSFKLGFTTLTWKEHPFEWVEGRRLNVLREFENGPFRWFISHVELKANPQGGSRLTHHVKIAPRGWLGWLLAYVEVNFKGRKPLDKVYRRINEMVMGRLQGGKAKDAYLPPHSISTNSRKRLDAVRTKLIAEQVDINCLETLLEYIIEAPAQELARIRPRRLAEQLDMEVNAFAATCLAACSAGLLELHWDILCPTCRVASVIKDTIKEMERHAHCDSCEHDFDVDLGKTVELVFSVHPEIREADLKTYCIGGPEHAPHVVAQVRMEAGETLEVDCHLSPGSYIIRSSQLPYTINIVADPSAGSNRTLVDLDHADRLRRPIRVFAGRQVFQLTNHHAESLIIRLERSASRRDAITAAEAQKLPRFRELFPGESISRDRLSNVSNCALMAVLVTNIVDMFETLGDLVTCERIEHVFDAIRSTLSSYDGEVIKEADDRIVARFNTVSGAMHAANDLNREFGVNASDQYAKIQIAVHRGVAMSTSFNGRVSYVGKSISYLGRLLDSATGSAWVVSEDIAQDENCMETLAESQLQLRKIRGGQGEAVYEVSTKQNIDSATSN</sequence>
<dbReference type="PROSITE" id="PS50011">
    <property type="entry name" value="PROTEIN_KINASE_DOM"/>
    <property type="match status" value="1"/>
</dbReference>
<dbReference type="SMART" id="SM00220">
    <property type="entry name" value="S_TKc"/>
    <property type="match status" value="1"/>
</dbReference>
<dbReference type="PANTHER" id="PTHR24348">
    <property type="entry name" value="SERINE/THREONINE-PROTEIN KINASE UNC-51-RELATED"/>
    <property type="match status" value="1"/>
</dbReference>
<keyword evidence="5 6" id="KW-0067">ATP-binding</keyword>
<dbReference type="SUPFAM" id="SSF56112">
    <property type="entry name" value="Protein kinase-like (PK-like)"/>
    <property type="match status" value="1"/>
</dbReference>
<dbReference type="Gene3D" id="1.10.510.10">
    <property type="entry name" value="Transferase(Phosphotransferase) domain 1"/>
    <property type="match status" value="1"/>
</dbReference>
<gene>
    <name evidence="8" type="ORF">C5Y83_28335</name>
</gene>
<protein>
    <recommendedName>
        <fullName evidence="7">Protein kinase domain-containing protein</fullName>
    </recommendedName>
</protein>
<dbReference type="GO" id="GO:0034045">
    <property type="term" value="C:phagophore assembly site membrane"/>
    <property type="evidence" value="ECO:0007669"/>
    <property type="project" value="TreeGrafter"/>
</dbReference>
<dbReference type="EMBL" id="PUHY01000016">
    <property type="protein sequence ID" value="PQO28521.1"/>
    <property type="molecule type" value="Genomic_DNA"/>
</dbReference>
<dbReference type="GO" id="GO:0042594">
    <property type="term" value="P:response to starvation"/>
    <property type="evidence" value="ECO:0007669"/>
    <property type="project" value="TreeGrafter"/>
</dbReference>
<dbReference type="InterPro" id="IPR045983">
    <property type="entry name" value="GUC-dom-containing_N"/>
</dbReference>
<evidence type="ECO:0000259" key="7">
    <source>
        <dbReference type="PROSITE" id="PS50011"/>
    </source>
</evidence>
<evidence type="ECO:0000256" key="2">
    <source>
        <dbReference type="ARBA" id="ARBA00022679"/>
    </source>
</evidence>
<dbReference type="SUPFAM" id="SSF55961">
    <property type="entry name" value="Bet v1-like"/>
    <property type="match status" value="1"/>
</dbReference>
<feature type="binding site" evidence="6">
    <location>
        <position position="85"/>
    </location>
    <ligand>
        <name>ATP</name>
        <dbReference type="ChEBI" id="CHEBI:30616"/>
    </ligand>
</feature>
<accession>A0A2S8F8N8</accession>
<dbReference type="Pfam" id="PF19363">
    <property type="entry name" value="DUF5939"/>
    <property type="match status" value="1"/>
</dbReference>
<dbReference type="Proteomes" id="UP000238322">
    <property type="component" value="Unassembled WGS sequence"/>
</dbReference>
<evidence type="ECO:0000256" key="6">
    <source>
        <dbReference type="PROSITE-ProRule" id="PRU10141"/>
    </source>
</evidence>